<keyword evidence="2" id="KW-0808">Transferase</keyword>
<gene>
    <name evidence="5" type="ORF">MOQ_000635</name>
</gene>
<evidence type="ECO:0000313" key="5">
    <source>
        <dbReference type="EMBL" id="EKF39142.1"/>
    </source>
</evidence>
<dbReference type="Gene3D" id="3.30.1330.30">
    <property type="match status" value="1"/>
</dbReference>
<feature type="region of interest" description="Disordered" evidence="3">
    <location>
        <begin position="81"/>
        <end position="103"/>
    </location>
</feature>
<dbReference type="Gene3D" id="3.40.1280.10">
    <property type="match status" value="1"/>
</dbReference>
<keyword evidence="1" id="KW-0489">Methyltransferase</keyword>
<sequence>MQRGSRQLYAVNKSIGHRWSAIPEPPPPHVDRLCGTHSVLNALRAFYNAVGCRHPHRQKLHCLFVRDFRLALGDANAYDTSNIQEEEDGERKEGKDGDTHGDVWVPHQYPKLQRIVRLARAMRLDVKAVERRELVRLCGERRNQNVVLEVAGYTPWDVVACPWTSGGRNASGHGNNSHDDRGRFGHSGGGGAGGDNVLFLDHVIDPGNVGAIMRSAFFLGVRCVVLSCDSAGCTAAMARASAGVMEHMAVYRSVVPTTTFLENTIAQHKARGDLWSLEMYAAITMPMHAIMRSERQPKEETEKRGEPMRRRLLLLGNEDKGLPQEVVRLCSHAVHIPSPWMQQYERRCLHHAGTTAKKGNCSKGKNGVVLEDDVFLLQPQEVSLNVSAASAIILATLLAGDRVVEIHRIG</sequence>
<dbReference type="InterPro" id="IPR029028">
    <property type="entry name" value="Alpha/beta_knot_MTases"/>
</dbReference>
<dbReference type="Pfam" id="PF00588">
    <property type="entry name" value="SpoU_methylase"/>
    <property type="match status" value="1"/>
</dbReference>
<dbReference type="SUPFAM" id="SSF75217">
    <property type="entry name" value="alpha/beta knot"/>
    <property type="match status" value="1"/>
</dbReference>
<name>K2PE01_TRYCR</name>
<feature type="domain" description="tRNA/rRNA methyltransferase SpoU type" evidence="4">
    <location>
        <begin position="197"/>
        <end position="338"/>
    </location>
</feature>
<dbReference type="InterPro" id="IPR029026">
    <property type="entry name" value="tRNA_m1G_MTases_N"/>
</dbReference>
<evidence type="ECO:0000256" key="2">
    <source>
        <dbReference type="ARBA" id="ARBA00022679"/>
    </source>
</evidence>
<proteinExistence type="predicted"/>
<evidence type="ECO:0000259" key="4">
    <source>
        <dbReference type="Pfam" id="PF00588"/>
    </source>
</evidence>
<keyword evidence="6" id="KW-1185">Reference proteome</keyword>
<dbReference type="OrthoDB" id="270651at2759"/>
<evidence type="ECO:0000256" key="1">
    <source>
        <dbReference type="ARBA" id="ARBA00022603"/>
    </source>
</evidence>
<comment type="caution">
    <text evidence="5">The sequence shown here is derived from an EMBL/GenBank/DDBJ whole genome shotgun (WGS) entry which is preliminary data.</text>
</comment>
<accession>K2PE01</accession>
<dbReference type="EMBL" id="AHKC01001617">
    <property type="protein sequence ID" value="EKF39142.1"/>
    <property type="molecule type" value="Genomic_DNA"/>
</dbReference>
<protein>
    <recommendedName>
        <fullName evidence="4">tRNA/rRNA methyltransferase SpoU type domain-containing protein</fullName>
    </recommendedName>
</protein>
<dbReference type="GO" id="GO:0016435">
    <property type="term" value="F:rRNA (guanine) methyltransferase activity"/>
    <property type="evidence" value="ECO:0007669"/>
    <property type="project" value="TreeGrafter"/>
</dbReference>
<dbReference type="PANTHER" id="PTHR46103:SF1">
    <property type="entry name" value="RRNA METHYLTRANSFERASE 1, MITOCHONDRIAL"/>
    <property type="match status" value="1"/>
</dbReference>
<dbReference type="PANTHER" id="PTHR46103">
    <property type="entry name" value="RRNA METHYLTRANSFERASE 1, MITOCHONDRIAL"/>
    <property type="match status" value="1"/>
</dbReference>
<reference evidence="5 6" key="1">
    <citation type="journal article" date="2012" name="BMC Genomics">
        <title>Comparative genomic analysis of human infective Trypanosoma cruzi lineages with the bat-restricted subspecies T. cruzi marinkellei.</title>
        <authorList>
            <person name="Franzen O."/>
            <person name="Talavera-Lopez C."/>
            <person name="Ochaya S."/>
            <person name="Butler C.E."/>
            <person name="Messenger L.A."/>
            <person name="Lewis M.D."/>
            <person name="Llewellyn M.S."/>
            <person name="Marinkelle C.J."/>
            <person name="Tyler K.M."/>
            <person name="Miles M.A."/>
            <person name="Andersson B."/>
        </authorList>
    </citation>
    <scope>NUCLEOTIDE SEQUENCE [LARGE SCALE GENOMIC DNA]</scope>
    <source>
        <strain evidence="5 6">B7</strain>
    </source>
</reference>
<dbReference type="Proteomes" id="UP000007350">
    <property type="component" value="Unassembled WGS sequence"/>
</dbReference>
<organism evidence="5 6">
    <name type="scientific">Trypanosoma cruzi marinkellei</name>
    <dbReference type="NCBI Taxonomy" id="85056"/>
    <lineage>
        <taxon>Eukaryota</taxon>
        <taxon>Discoba</taxon>
        <taxon>Euglenozoa</taxon>
        <taxon>Kinetoplastea</taxon>
        <taxon>Metakinetoplastina</taxon>
        <taxon>Trypanosomatida</taxon>
        <taxon>Trypanosomatidae</taxon>
        <taxon>Trypanosoma</taxon>
        <taxon>Schizotrypanum</taxon>
    </lineage>
</organism>
<dbReference type="AlphaFoldDB" id="K2PE01"/>
<dbReference type="InterPro" id="IPR047182">
    <property type="entry name" value="MRM1"/>
</dbReference>
<evidence type="ECO:0000256" key="3">
    <source>
        <dbReference type="SAM" id="MobiDB-lite"/>
    </source>
</evidence>
<feature type="compositionally biased region" description="Basic and acidic residues" evidence="3">
    <location>
        <begin position="89"/>
        <end position="101"/>
    </location>
</feature>
<dbReference type="InterPro" id="IPR029064">
    <property type="entry name" value="Ribosomal_eL30-like_sf"/>
</dbReference>
<dbReference type="GO" id="GO:0003723">
    <property type="term" value="F:RNA binding"/>
    <property type="evidence" value="ECO:0007669"/>
    <property type="project" value="InterPro"/>
</dbReference>
<dbReference type="InterPro" id="IPR001537">
    <property type="entry name" value="SpoU_MeTrfase"/>
</dbReference>
<evidence type="ECO:0000313" key="6">
    <source>
        <dbReference type="Proteomes" id="UP000007350"/>
    </source>
</evidence>